<keyword evidence="1" id="KW-0804">Transcription</keyword>
<dbReference type="RefSeq" id="WP_185036251.1">
    <property type="nucleotide sequence ID" value="NZ_BNBN01000006.1"/>
</dbReference>
<keyword evidence="1" id="KW-0240">DNA-directed RNA polymerase</keyword>
<accession>A0A7X0HL81</accession>
<evidence type="ECO:0000313" key="1">
    <source>
        <dbReference type="EMBL" id="MBB6439735.1"/>
    </source>
</evidence>
<protein>
    <submittedName>
        <fullName evidence="1">DNA-directed RNA polymerase specialized sigma24 family protein</fullName>
    </submittedName>
</protein>
<sequence length="130" mass="13994">MDLPRIVAHWVDTGWMLEMEGLESAYVGRLNGAVETGRRLMQAAQVPGAEHGVQLQVDLGSELNERVKAATQATVDAHKAQLQAAAELRRTAAALRGHGLTGRDIAEVLGVSPQRVSQLLAKQPRETPTP</sequence>
<dbReference type="AlphaFoldDB" id="A0A7X0HL81"/>
<proteinExistence type="predicted"/>
<keyword evidence="2" id="KW-1185">Reference proteome</keyword>
<comment type="caution">
    <text evidence="1">The sequence shown here is derived from an EMBL/GenBank/DDBJ whole genome shotgun (WGS) entry which is preliminary data.</text>
</comment>
<name>A0A7X0HL81_9ACTN</name>
<gene>
    <name evidence="1" type="ORF">HNQ79_006247</name>
</gene>
<dbReference type="Proteomes" id="UP000540423">
    <property type="component" value="Unassembled WGS sequence"/>
</dbReference>
<dbReference type="GO" id="GO:0000428">
    <property type="term" value="C:DNA-directed RNA polymerase complex"/>
    <property type="evidence" value="ECO:0007669"/>
    <property type="project" value="UniProtKB-KW"/>
</dbReference>
<dbReference type="EMBL" id="JACHEM010000027">
    <property type="protein sequence ID" value="MBB6439735.1"/>
    <property type="molecule type" value="Genomic_DNA"/>
</dbReference>
<organism evidence="1 2">
    <name type="scientific">Streptomyces candidus</name>
    <dbReference type="NCBI Taxonomy" id="67283"/>
    <lineage>
        <taxon>Bacteria</taxon>
        <taxon>Bacillati</taxon>
        <taxon>Actinomycetota</taxon>
        <taxon>Actinomycetes</taxon>
        <taxon>Kitasatosporales</taxon>
        <taxon>Streptomycetaceae</taxon>
        <taxon>Streptomyces</taxon>
    </lineage>
</organism>
<evidence type="ECO:0000313" key="2">
    <source>
        <dbReference type="Proteomes" id="UP000540423"/>
    </source>
</evidence>
<reference evidence="1 2" key="1">
    <citation type="submission" date="2020-08" db="EMBL/GenBank/DDBJ databases">
        <title>Genomic Encyclopedia of Type Strains, Phase IV (KMG-IV): sequencing the most valuable type-strain genomes for metagenomic binning, comparative biology and taxonomic classification.</title>
        <authorList>
            <person name="Goeker M."/>
        </authorList>
    </citation>
    <scope>NUCLEOTIDE SEQUENCE [LARGE SCALE GENOMIC DNA]</scope>
    <source>
        <strain evidence="1 2">DSM 40141</strain>
    </source>
</reference>